<dbReference type="InParanoid" id="A0A6P8YED4"/>
<dbReference type="PANTHER" id="PTHR31569:SF4">
    <property type="entry name" value="SWIM-TYPE DOMAIN-CONTAINING PROTEIN"/>
    <property type="match status" value="1"/>
</dbReference>
<evidence type="ECO:0000259" key="1">
    <source>
        <dbReference type="Pfam" id="PF21056"/>
    </source>
</evidence>
<dbReference type="OrthoDB" id="123417at2759"/>
<dbReference type="AlphaFoldDB" id="A0A6P8YED4"/>
<evidence type="ECO:0000313" key="2">
    <source>
        <dbReference type="Proteomes" id="UP000515158"/>
    </source>
</evidence>
<reference evidence="3" key="1">
    <citation type="submission" date="2025-08" db="UniProtKB">
        <authorList>
            <consortium name="RefSeq"/>
        </authorList>
    </citation>
    <scope>IDENTIFICATION</scope>
    <source>
        <tissue evidence="3">Total insect</tissue>
    </source>
</reference>
<dbReference type="InterPro" id="IPR052579">
    <property type="entry name" value="Zinc_finger_SWIM"/>
</dbReference>
<dbReference type="Pfam" id="PF21056">
    <property type="entry name" value="ZSWIM1-3_RNaseH-like"/>
    <property type="match status" value="1"/>
</dbReference>
<dbReference type="InterPro" id="IPR048324">
    <property type="entry name" value="ZSWIM1-3_RNaseH-like"/>
</dbReference>
<dbReference type="PANTHER" id="PTHR31569">
    <property type="entry name" value="SWIM-TYPE DOMAIN-CONTAINING PROTEIN"/>
    <property type="match status" value="1"/>
</dbReference>
<dbReference type="RefSeq" id="XP_034238088.1">
    <property type="nucleotide sequence ID" value="XM_034382197.1"/>
</dbReference>
<dbReference type="KEGG" id="tpal:117643353"/>
<organism evidence="3">
    <name type="scientific">Thrips palmi</name>
    <name type="common">Melon thrips</name>
    <dbReference type="NCBI Taxonomy" id="161013"/>
    <lineage>
        <taxon>Eukaryota</taxon>
        <taxon>Metazoa</taxon>
        <taxon>Ecdysozoa</taxon>
        <taxon>Arthropoda</taxon>
        <taxon>Hexapoda</taxon>
        <taxon>Insecta</taxon>
        <taxon>Pterygota</taxon>
        <taxon>Neoptera</taxon>
        <taxon>Paraneoptera</taxon>
        <taxon>Thysanoptera</taxon>
        <taxon>Terebrantia</taxon>
        <taxon>Thripoidea</taxon>
        <taxon>Thripidae</taxon>
        <taxon>Thrips</taxon>
    </lineage>
</organism>
<proteinExistence type="predicted"/>
<feature type="domain" description="ZSWIM1/3 RNaseH-like" evidence="1">
    <location>
        <begin position="203"/>
        <end position="327"/>
    </location>
</feature>
<accession>A0A6P8YED4</accession>
<protein>
    <submittedName>
        <fullName evidence="3">Uncharacterized protein LOC117643353</fullName>
    </submittedName>
</protein>
<gene>
    <name evidence="3" type="primary">LOC117643353</name>
</gene>
<dbReference type="Proteomes" id="UP000515158">
    <property type="component" value="Unplaced"/>
</dbReference>
<sequence>MDDLSVENEEVPPERTEPYVDAYAIKNDYQLVTGNSNTIKTENEKLAAMGRNDLYKVELEFKNITLTCPCGGKRRVNNGRGEREIQSTWKLGCPAKVHLIANRRQLVVKEFVTRHNHTCDAQFFKALPKTRRLKMADPQLQDTVKLLFKAGVKPCTVRTVLREQGSGEVTQRDLANLRAKWKADGLEGKTPKEKLVETLEKIKEADPGTSIHIGETEGEMTHLFIQTTAMKKNVQKYGKVLLLDHTYKVTKTEMPVTVMMVMDGNGAGRSAGYAFVANEKAVTIKMVLEAFVKSVGEEVANNIKTVIIDKDYSECSAIKAVLPGAQIQLCDFHVSKTFKKKVQQEKHLTDPQKQEVSKLLLELRYCCDHSKFAELCDELKSKVSEEFWKYFDDNWLKCEMAWSFRDKKISPNLGNTTNNRPENHNSKLKMFLNVDKELYEALLLILEVVQNKEEDILFLTTTESVKETYIMHCHDPVIKEILNDMTKFSAKLTIFEFKQIPSDDELEKWQTTNSSCLCPHWWSYLLPCRHIMQSRRKSGATIHDRSEIDPMWLLPDSDNDREEQSVDFGQGRVYHNVVPKMIPQTWNERYTHAMSKARGPSLPKIVYNDWR</sequence>
<keyword evidence="2" id="KW-1185">Reference proteome</keyword>
<evidence type="ECO:0000313" key="3">
    <source>
        <dbReference type="RefSeq" id="XP_034238088.1"/>
    </source>
</evidence>
<name>A0A6P8YED4_THRPL</name>
<dbReference type="GeneID" id="117643353"/>